<dbReference type="PROSITE" id="PS50234">
    <property type="entry name" value="VWFA"/>
    <property type="match status" value="1"/>
</dbReference>
<feature type="compositionally biased region" description="Low complexity" evidence="1">
    <location>
        <begin position="626"/>
        <end position="635"/>
    </location>
</feature>
<organism evidence="5 6">
    <name type="scientific">Streptomyces spirodelae</name>
    <dbReference type="NCBI Taxonomy" id="2812904"/>
    <lineage>
        <taxon>Bacteria</taxon>
        <taxon>Bacillati</taxon>
        <taxon>Actinomycetota</taxon>
        <taxon>Actinomycetes</taxon>
        <taxon>Kitasatosporales</taxon>
        <taxon>Streptomycetaceae</taxon>
        <taxon>Streptomyces</taxon>
    </lineage>
</organism>
<sequence length="675" mass="70425">MRPERSRLARGVTGGALLAFLAGPLTGAAATTAAAAQAARAAQPAPVAKAAPAAPAVPGTAALVRNSLEIVLDSSGSMADKDGSGRTRMQSARKAVGTLVDSLPDAYPTGLRVYGADKADSCTDTRLVQPVGALDRAGIKKAVAQVRPRGETPIGHALEKAAADLPPASKSAPGRRTIVLVSDGEDTCGTPDPCEVAEELSKDGLDLRIDAIGFQVEGKARKQLECIARAGHGEYYDAPEAEDLARELERAGRQSADGYRLRGKRVTGAHSSADAPTLRLGGQYLDTIGPGETRWYAARLDGGSGARTVDFAATGVPQPGARVAGLDGLKLTVRSPDGSRCGHDRAWFQQSEGGTPVTAAVSRVPSEDGGLDCDKPGLFTFELSRDSDDDSDRARWPVELRLGAERPLPHGAAPARAETGYRDGGKDATLPTGTPRDIEGGTGFNDARKLREGVWRDTLVPAQTRWYRVPVGWNQQLRYDVEFANEPKRQQSGVPFSYVRTQTYAPGRLPVTDGLEFSPRRPYRGDPVKVSHGTVPVSWKNRAEPSAAVRPVRRAGDYYIAVTLGAGAARIAENAAVRVVLRVDVKGRAKQGPEHDAPFADAAGARDGGDAAAGDGTGTGGGDGNGQQAAGTGPHPAVLAGGGAAAVLLVAGGAWYAVRHRARVRSVNATRGGTW</sequence>
<dbReference type="InterPro" id="IPR002035">
    <property type="entry name" value="VWF_A"/>
</dbReference>
<dbReference type="RefSeq" id="WP_209266039.1">
    <property type="nucleotide sequence ID" value="NZ_JAFFZN010000015.1"/>
</dbReference>
<evidence type="ECO:0000259" key="4">
    <source>
        <dbReference type="PROSITE" id="PS50234"/>
    </source>
</evidence>
<proteinExistence type="predicted"/>
<name>A0ABS3WWP5_9ACTN</name>
<feature type="region of interest" description="Disordered" evidence="1">
    <location>
        <begin position="588"/>
        <end position="635"/>
    </location>
</feature>
<reference evidence="5 6" key="1">
    <citation type="submission" date="2021-02" db="EMBL/GenBank/DDBJ databases">
        <title>Streptomyces spirodelae sp. nov., isolated from duckweed.</title>
        <authorList>
            <person name="Saimee Y."/>
            <person name="Duangmal K."/>
        </authorList>
    </citation>
    <scope>NUCLEOTIDE SEQUENCE [LARGE SCALE GENOMIC DNA]</scope>
    <source>
        <strain evidence="5 6">DW4-2</strain>
    </source>
</reference>
<keyword evidence="2" id="KW-0812">Transmembrane</keyword>
<dbReference type="SUPFAM" id="SSF53300">
    <property type="entry name" value="vWA-like"/>
    <property type="match status" value="1"/>
</dbReference>
<dbReference type="SMART" id="SM00327">
    <property type="entry name" value="VWA"/>
    <property type="match status" value="1"/>
</dbReference>
<dbReference type="Pfam" id="PF00092">
    <property type="entry name" value="VWA"/>
    <property type="match status" value="1"/>
</dbReference>
<dbReference type="InterPro" id="IPR036465">
    <property type="entry name" value="vWFA_dom_sf"/>
</dbReference>
<evidence type="ECO:0000256" key="2">
    <source>
        <dbReference type="SAM" id="Phobius"/>
    </source>
</evidence>
<feature type="transmembrane region" description="Helical" evidence="2">
    <location>
        <begin position="637"/>
        <end position="658"/>
    </location>
</feature>
<dbReference type="EMBL" id="JAFFZN010000015">
    <property type="protein sequence ID" value="MBO8187222.1"/>
    <property type="molecule type" value="Genomic_DNA"/>
</dbReference>
<feature type="compositionally biased region" description="Gly residues" evidence="1">
    <location>
        <begin position="615"/>
        <end position="625"/>
    </location>
</feature>
<dbReference type="Proteomes" id="UP001518976">
    <property type="component" value="Unassembled WGS sequence"/>
</dbReference>
<feature type="compositionally biased region" description="Low complexity" evidence="1">
    <location>
        <begin position="600"/>
        <end position="614"/>
    </location>
</feature>
<feature type="domain" description="VWFA" evidence="4">
    <location>
        <begin position="67"/>
        <end position="251"/>
    </location>
</feature>
<gene>
    <name evidence="5" type="ORF">JW592_17375</name>
</gene>
<keyword evidence="2" id="KW-1133">Transmembrane helix</keyword>
<feature type="region of interest" description="Disordered" evidence="1">
    <location>
        <begin position="406"/>
        <end position="445"/>
    </location>
</feature>
<accession>A0ABS3WWP5</accession>
<evidence type="ECO:0000313" key="6">
    <source>
        <dbReference type="Proteomes" id="UP001518976"/>
    </source>
</evidence>
<protein>
    <submittedName>
        <fullName evidence="5">VWA domain-containing protein</fullName>
    </submittedName>
</protein>
<evidence type="ECO:0000313" key="5">
    <source>
        <dbReference type="EMBL" id="MBO8187222.1"/>
    </source>
</evidence>
<feature type="compositionally biased region" description="Basic and acidic residues" evidence="1">
    <location>
        <begin position="588"/>
        <end position="598"/>
    </location>
</feature>
<feature type="signal peptide" evidence="3">
    <location>
        <begin position="1"/>
        <end position="29"/>
    </location>
</feature>
<evidence type="ECO:0000256" key="3">
    <source>
        <dbReference type="SAM" id="SignalP"/>
    </source>
</evidence>
<keyword evidence="6" id="KW-1185">Reference proteome</keyword>
<comment type="caution">
    <text evidence="5">The sequence shown here is derived from an EMBL/GenBank/DDBJ whole genome shotgun (WGS) entry which is preliminary data.</text>
</comment>
<feature type="region of interest" description="Disordered" evidence="1">
    <location>
        <begin position="510"/>
        <end position="529"/>
    </location>
</feature>
<evidence type="ECO:0000256" key="1">
    <source>
        <dbReference type="SAM" id="MobiDB-lite"/>
    </source>
</evidence>
<keyword evidence="2" id="KW-0472">Membrane</keyword>
<keyword evidence="3" id="KW-0732">Signal</keyword>
<dbReference type="Gene3D" id="3.40.50.410">
    <property type="entry name" value="von Willebrand factor, type A domain"/>
    <property type="match status" value="1"/>
</dbReference>
<feature type="chain" id="PRO_5047487120" evidence="3">
    <location>
        <begin position="30"/>
        <end position="675"/>
    </location>
</feature>